<dbReference type="Gramene" id="ERN10297">
    <property type="protein sequence ID" value="ERN10297"/>
    <property type="gene ID" value="AMTR_s00177p00040510"/>
</dbReference>
<gene>
    <name evidence="2" type="ORF">AMTR_s00177p00040510</name>
</gene>
<dbReference type="EMBL" id="KI392874">
    <property type="protein sequence ID" value="ERN10297.1"/>
    <property type="molecule type" value="Genomic_DNA"/>
</dbReference>
<reference evidence="3" key="1">
    <citation type="journal article" date="2013" name="Science">
        <title>The Amborella genome and the evolution of flowering plants.</title>
        <authorList>
            <consortium name="Amborella Genome Project"/>
        </authorList>
    </citation>
    <scope>NUCLEOTIDE SEQUENCE [LARGE SCALE GENOMIC DNA]</scope>
</reference>
<accession>W1PJZ4</accession>
<evidence type="ECO:0000256" key="1">
    <source>
        <dbReference type="SAM" id="MobiDB-lite"/>
    </source>
</evidence>
<evidence type="ECO:0000313" key="3">
    <source>
        <dbReference type="Proteomes" id="UP000017836"/>
    </source>
</evidence>
<dbReference type="Proteomes" id="UP000017836">
    <property type="component" value="Unassembled WGS sequence"/>
</dbReference>
<protein>
    <submittedName>
        <fullName evidence="2">Uncharacterized protein</fullName>
    </submittedName>
</protein>
<evidence type="ECO:0000313" key="2">
    <source>
        <dbReference type="EMBL" id="ERN10297.1"/>
    </source>
</evidence>
<name>W1PJZ4_AMBTC</name>
<dbReference type="AlphaFoldDB" id="W1PJZ4"/>
<sequence>MMKSLSPGERGIRHAEIGEEGAGRRHATIGKKAPGNRGRRHLAIEEEGARREARSARGDRCGEEEERSAARRAPAVIRGKRKRKGKVRSRKGRRREGRA</sequence>
<keyword evidence="3" id="KW-1185">Reference proteome</keyword>
<dbReference type="HOGENOM" id="CLU_2323599_0_0_1"/>
<feature type="compositionally biased region" description="Basic and acidic residues" evidence="1">
    <location>
        <begin position="10"/>
        <end position="23"/>
    </location>
</feature>
<feature type="compositionally biased region" description="Basic residues" evidence="1">
    <location>
        <begin position="78"/>
        <end position="99"/>
    </location>
</feature>
<organism evidence="2 3">
    <name type="scientific">Amborella trichopoda</name>
    <dbReference type="NCBI Taxonomy" id="13333"/>
    <lineage>
        <taxon>Eukaryota</taxon>
        <taxon>Viridiplantae</taxon>
        <taxon>Streptophyta</taxon>
        <taxon>Embryophyta</taxon>
        <taxon>Tracheophyta</taxon>
        <taxon>Spermatophyta</taxon>
        <taxon>Magnoliopsida</taxon>
        <taxon>Amborellales</taxon>
        <taxon>Amborellaceae</taxon>
        <taxon>Amborella</taxon>
    </lineage>
</organism>
<feature type="region of interest" description="Disordered" evidence="1">
    <location>
        <begin position="1"/>
        <end position="99"/>
    </location>
</feature>
<feature type="compositionally biased region" description="Basic and acidic residues" evidence="1">
    <location>
        <begin position="42"/>
        <end position="61"/>
    </location>
</feature>
<proteinExistence type="predicted"/>